<evidence type="ECO:0000313" key="3">
    <source>
        <dbReference type="Proteomes" id="UP000240325"/>
    </source>
</evidence>
<keyword evidence="3" id="KW-1185">Reference proteome</keyword>
<dbReference type="EMBL" id="MF782455">
    <property type="protein sequence ID" value="ATZ80119.1"/>
    <property type="molecule type" value="Genomic_DNA"/>
</dbReference>
<name>A0A2H4UTD9_9VIRU</name>
<dbReference type="InterPro" id="IPR013087">
    <property type="entry name" value="Znf_C2H2_type"/>
</dbReference>
<feature type="domain" description="C2H2-type" evidence="1">
    <location>
        <begin position="11"/>
        <end position="35"/>
    </location>
</feature>
<sequence length="114" mass="13542">MNNGEKKEYKFNCEKCKYYTNAKSGWIKHINSGMHLEGHRATRCDKKLLDKCPKCKYTTKNTIAMDTHILNNHSTNIEKKEKFKNYCECCNFGSFSEKHYKKHLETKKHKCRSL</sequence>
<organism evidence="2">
    <name type="scientific">Bodo saltans virus</name>
    <dbReference type="NCBI Taxonomy" id="2024608"/>
    <lineage>
        <taxon>Viruses</taxon>
        <taxon>Varidnaviria</taxon>
        <taxon>Bamfordvirae</taxon>
        <taxon>Nucleocytoviricota</taxon>
        <taxon>Megaviricetes</taxon>
        <taxon>Imitervirales</taxon>
        <taxon>Mimiviridae</taxon>
        <taxon>Klosneuvirinae</taxon>
        <taxon>Theiavirus</taxon>
        <taxon>Theiavirus salishense</taxon>
    </lineage>
</organism>
<protein>
    <recommendedName>
        <fullName evidence="1">C2H2-type domain-containing protein</fullName>
    </recommendedName>
</protein>
<gene>
    <name evidence="2" type="ORF">BMW23_0057</name>
</gene>
<reference evidence="2" key="1">
    <citation type="journal article" date="2017" name="Elife">
        <title>The kinetoplastid-infecting Bodo saltans virus (BsV), a window into the most abundant giant viruses in the sea.</title>
        <authorList>
            <person name="Deeg C.M."/>
            <person name="Chow C.-E.T."/>
            <person name="Suttle C.A."/>
        </authorList>
    </citation>
    <scope>NUCLEOTIDE SEQUENCE</scope>
    <source>
        <strain evidence="2">NG1</strain>
    </source>
</reference>
<feature type="domain" description="C2H2-type" evidence="1">
    <location>
        <begin position="85"/>
        <end position="109"/>
    </location>
</feature>
<accession>A0A2H4UTD9</accession>
<dbReference type="Proteomes" id="UP000240325">
    <property type="component" value="Segment"/>
</dbReference>
<dbReference type="SMART" id="SM00355">
    <property type="entry name" value="ZnF_C2H2"/>
    <property type="match status" value="3"/>
</dbReference>
<proteinExistence type="predicted"/>
<feature type="domain" description="C2H2-type" evidence="1">
    <location>
        <begin position="50"/>
        <end position="73"/>
    </location>
</feature>
<evidence type="ECO:0000259" key="1">
    <source>
        <dbReference type="SMART" id="SM00355"/>
    </source>
</evidence>
<evidence type="ECO:0000313" key="2">
    <source>
        <dbReference type="EMBL" id="ATZ80119.1"/>
    </source>
</evidence>